<organism evidence="11 12">
    <name type="scientific">Natronomicrosphaera hydrolytica</name>
    <dbReference type="NCBI Taxonomy" id="3242702"/>
    <lineage>
        <taxon>Bacteria</taxon>
        <taxon>Pseudomonadati</taxon>
        <taxon>Planctomycetota</taxon>
        <taxon>Phycisphaerae</taxon>
        <taxon>Phycisphaerales</taxon>
        <taxon>Phycisphaeraceae</taxon>
        <taxon>Natronomicrosphaera</taxon>
    </lineage>
</organism>
<dbReference type="RefSeq" id="WP_425345935.1">
    <property type="nucleotide sequence ID" value="NZ_JBGUBD010000006.1"/>
</dbReference>
<dbReference type="GO" id="GO:0005840">
    <property type="term" value="C:ribosome"/>
    <property type="evidence" value="ECO:0007669"/>
    <property type="project" value="UniProtKB-KW"/>
</dbReference>
<dbReference type="InterPro" id="IPR009000">
    <property type="entry name" value="Transl_B-barrel_sf"/>
</dbReference>
<evidence type="ECO:0000256" key="6">
    <source>
        <dbReference type="ARBA" id="ARBA00035243"/>
    </source>
</evidence>
<evidence type="ECO:0000256" key="5">
    <source>
        <dbReference type="ARBA" id="ARBA00023274"/>
    </source>
</evidence>
<evidence type="ECO:0000313" key="11">
    <source>
        <dbReference type="EMBL" id="MFA9479018.1"/>
    </source>
</evidence>
<evidence type="ECO:0000256" key="2">
    <source>
        <dbReference type="ARBA" id="ARBA00022730"/>
    </source>
</evidence>
<evidence type="ECO:0000256" key="3">
    <source>
        <dbReference type="ARBA" id="ARBA00022884"/>
    </source>
</evidence>
<dbReference type="Gene3D" id="2.40.30.10">
    <property type="entry name" value="Translation factors"/>
    <property type="match status" value="1"/>
</dbReference>
<reference evidence="11 12" key="1">
    <citation type="submission" date="2024-08" db="EMBL/GenBank/DDBJ databases">
        <title>Whole-genome sequencing of halo(alkali)philic microorganisms from hypersaline lakes.</title>
        <authorList>
            <person name="Sorokin D.Y."/>
            <person name="Merkel A.Y."/>
            <person name="Messina E."/>
            <person name="Yakimov M."/>
        </authorList>
    </citation>
    <scope>NUCLEOTIDE SEQUENCE [LARGE SCALE GENOMIC DNA]</scope>
    <source>
        <strain evidence="11 12">AB-hyl4</strain>
    </source>
</reference>
<dbReference type="InterPro" id="IPR019926">
    <property type="entry name" value="Ribosomal_uL3_CS"/>
</dbReference>
<evidence type="ECO:0000256" key="4">
    <source>
        <dbReference type="ARBA" id="ARBA00022980"/>
    </source>
</evidence>
<dbReference type="SUPFAM" id="SSF50447">
    <property type="entry name" value="Translation proteins"/>
    <property type="match status" value="1"/>
</dbReference>
<dbReference type="InterPro" id="IPR000597">
    <property type="entry name" value="Ribosomal_uL3"/>
</dbReference>
<name>A0ABV4U9S7_9BACT</name>
<dbReference type="Pfam" id="PF00297">
    <property type="entry name" value="Ribosomal_L3"/>
    <property type="match status" value="1"/>
</dbReference>
<keyword evidence="4 7" id="KW-0689">Ribosomal protein</keyword>
<keyword evidence="12" id="KW-1185">Reference proteome</keyword>
<dbReference type="HAMAP" id="MF_01325_B">
    <property type="entry name" value="Ribosomal_uL3_B"/>
    <property type="match status" value="1"/>
</dbReference>
<keyword evidence="3 7" id="KW-0694">RNA-binding</keyword>
<evidence type="ECO:0000256" key="1">
    <source>
        <dbReference type="ARBA" id="ARBA00006540"/>
    </source>
</evidence>
<gene>
    <name evidence="7 11" type="primary">rplC</name>
    <name evidence="11" type="ORF">ACERK3_12055</name>
</gene>
<feature type="compositionally biased region" description="Basic residues" evidence="10">
    <location>
        <begin position="160"/>
        <end position="169"/>
    </location>
</feature>
<evidence type="ECO:0000256" key="7">
    <source>
        <dbReference type="HAMAP-Rule" id="MF_01325"/>
    </source>
</evidence>
<proteinExistence type="inferred from homology"/>
<comment type="function">
    <text evidence="7 9">One of the primary rRNA binding proteins, it binds directly near the 3'-end of the 23S rRNA, where it nucleates assembly of the 50S subunit.</text>
</comment>
<evidence type="ECO:0000256" key="10">
    <source>
        <dbReference type="SAM" id="MobiDB-lite"/>
    </source>
</evidence>
<dbReference type="PANTHER" id="PTHR11229:SF16">
    <property type="entry name" value="LARGE RIBOSOMAL SUBUNIT PROTEIN UL3C"/>
    <property type="match status" value="1"/>
</dbReference>
<evidence type="ECO:0000256" key="9">
    <source>
        <dbReference type="RuleBase" id="RU003906"/>
    </source>
</evidence>
<keyword evidence="5 7" id="KW-0687">Ribonucleoprotein</keyword>
<dbReference type="Proteomes" id="UP001575105">
    <property type="component" value="Unassembled WGS sequence"/>
</dbReference>
<dbReference type="PROSITE" id="PS00474">
    <property type="entry name" value="RIBOSOMAL_L3"/>
    <property type="match status" value="1"/>
</dbReference>
<comment type="similarity">
    <text evidence="1 7 8">Belongs to the universal ribosomal protein uL3 family.</text>
</comment>
<protein>
    <recommendedName>
        <fullName evidence="6 7">Large ribosomal subunit protein uL3</fullName>
    </recommendedName>
</protein>
<evidence type="ECO:0000256" key="8">
    <source>
        <dbReference type="RuleBase" id="RU003905"/>
    </source>
</evidence>
<keyword evidence="2 7" id="KW-0699">rRNA-binding</keyword>
<dbReference type="EMBL" id="JBGUBD010000006">
    <property type="protein sequence ID" value="MFA9479018.1"/>
    <property type="molecule type" value="Genomic_DNA"/>
</dbReference>
<comment type="caution">
    <text evidence="11">The sequence shown here is derived from an EMBL/GenBank/DDBJ whole genome shotgun (WGS) entry which is preliminary data.</text>
</comment>
<accession>A0ABV4U9S7</accession>
<dbReference type="InterPro" id="IPR019927">
    <property type="entry name" value="Ribosomal_uL3_bac/org-type"/>
</dbReference>
<comment type="subunit">
    <text evidence="7 9">Part of the 50S ribosomal subunit. Forms a cluster with proteins L14 and L19.</text>
</comment>
<sequence length="227" mass="24604">MATGILGRKIGMTRLYDEQGRNVPVTVIQAGPCQISQVKSADSDGYEAIQIAFDDMKARNSTFPLIGHDAKAGIAPKRYHREVRVGDGESANYELGQELTVEVFADVKFVDVTGTSKGKGFQGTMKRHNFKGQLASHGVERKHRSPGSIGGHANNAGKSGKIKKGKRMSGHMGQERVTVRSLPVVGIDKERNLLLVKGAVPGPKQGLLMVRESVRLYKRKAKLAKAS</sequence>
<dbReference type="PANTHER" id="PTHR11229">
    <property type="entry name" value="50S RIBOSOMAL PROTEIN L3"/>
    <property type="match status" value="1"/>
</dbReference>
<dbReference type="NCBIfam" id="TIGR03625">
    <property type="entry name" value="L3_bact"/>
    <property type="match status" value="1"/>
</dbReference>
<evidence type="ECO:0000313" key="12">
    <source>
        <dbReference type="Proteomes" id="UP001575105"/>
    </source>
</evidence>
<feature type="region of interest" description="Disordered" evidence="10">
    <location>
        <begin position="138"/>
        <end position="172"/>
    </location>
</feature>
<dbReference type="Gene3D" id="3.30.160.810">
    <property type="match status" value="1"/>
</dbReference>